<dbReference type="InterPro" id="IPR022644">
    <property type="entry name" value="De-COase2_N"/>
</dbReference>
<dbReference type="OrthoDB" id="5034579at2759"/>
<sequence>MSAASIHCSPSDWHKERMTDPVDGLIDLTIHTLLSSMGNYEFGVTDVPFFVADLGQAICQHRRCCGTRPKLTIGAPAVKCNPDPTLLRLLAELGTVDPSRIIFANPCKSASSLLFAARAGVTLTTFDNLDGLETIQTFLPTARLMLRIYACDNDALIKLGEKFGAPVERSFVMLQPARELGSEVCEVSFHVGASNASAYANAIQHAHMVFELGKSVGYVMNPLDIGGGYQDSNFEKISRSVREALMEGFPFQTRSIAESGRYFARSAFTLACKVLSSRCDIAEAAQERPDILYQNDGVYGSFMNVLLEKEVLTIHLGDTKRARGPHRYSIWGPTRDSVDCVARETTLEAEVRAATEIPPTRLGRSYMRAYIWSILSA</sequence>
<dbReference type="GeneID" id="36539263"/>
<proteinExistence type="inferred from homology"/>
<keyword evidence="3" id="KW-0210">Decarboxylase</keyword>
<dbReference type="VEuPathDB" id="FungiDB:P174DRAFT_512937"/>
<dbReference type="InterPro" id="IPR009006">
    <property type="entry name" value="Ala_racemase/Decarboxylase_C"/>
</dbReference>
<evidence type="ECO:0000256" key="5">
    <source>
        <dbReference type="ARBA" id="ARBA00023239"/>
    </source>
</evidence>
<dbReference type="SUPFAM" id="SSF50621">
    <property type="entry name" value="Alanine racemase C-terminal domain-like"/>
    <property type="match status" value="1"/>
</dbReference>
<dbReference type="Gene3D" id="3.20.20.10">
    <property type="entry name" value="Alanine racemase"/>
    <property type="match status" value="1"/>
</dbReference>
<evidence type="ECO:0000256" key="2">
    <source>
        <dbReference type="ARBA" id="ARBA00008872"/>
    </source>
</evidence>
<dbReference type="GO" id="GO:0033387">
    <property type="term" value="P:putrescine biosynthetic process from arginine, via ornithine"/>
    <property type="evidence" value="ECO:0007669"/>
    <property type="project" value="TreeGrafter"/>
</dbReference>
<dbReference type="Gene3D" id="2.40.37.10">
    <property type="entry name" value="Lyase, Ornithine Decarboxylase, Chain A, domain 1"/>
    <property type="match status" value="1"/>
</dbReference>
<dbReference type="InterPro" id="IPR002433">
    <property type="entry name" value="Orn_de-COase"/>
</dbReference>
<comment type="cofactor">
    <cofactor evidence="1">
        <name>pyridoxal 5'-phosphate</name>
        <dbReference type="ChEBI" id="CHEBI:597326"/>
    </cofactor>
</comment>
<dbReference type="GO" id="GO:0004586">
    <property type="term" value="F:ornithine decarboxylase activity"/>
    <property type="evidence" value="ECO:0007669"/>
    <property type="project" value="TreeGrafter"/>
</dbReference>
<evidence type="ECO:0000256" key="3">
    <source>
        <dbReference type="ARBA" id="ARBA00022793"/>
    </source>
</evidence>
<dbReference type="AlphaFoldDB" id="A0A2I1C3U5"/>
<dbReference type="Pfam" id="PF02784">
    <property type="entry name" value="Orn_Arg_deC_N"/>
    <property type="match status" value="1"/>
</dbReference>
<evidence type="ECO:0000259" key="6">
    <source>
        <dbReference type="Pfam" id="PF02784"/>
    </source>
</evidence>
<dbReference type="PRINTS" id="PR01179">
    <property type="entry name" value="ODADCRBXLASE"/>
</dbReference>
<accession>A0A2I1C3U5</accession>
<dbReference type="SUPFAM" id="SSF51419">
    <property type="entry name" value="PLP-binding barrel"/>
    <property type="match status" value="1"/>
</dbReference>
<dbReference type="PRINTS" id="PR01182">
    <property type="entry name" value="ORNDCRBXLASE"/>
</dbReference>
<reference evidence="8" key="1">
    <citation type="journal article" date="2018" name="Proc. Natl. Acad. Sci. U.S.A.">
        <title>Linking secondary metabolites to gene clusters through genome sequencing of six diverse Aspergillus species.</title>
        <authorList>
            <person name="Kaerboelling I."/>
            <person name="Vesth T.C."/>
            <person name="Frisvad J.C."/>
            <person name="Nybo J.L."/>
            <person name="Theobald S."/>
            <person name="Kuo A."/>
            <person name="Bowyer P."/>
            <person name="Matsuda Y."/>
            <person name="Mondo S."/>
            <person name="Lyhne E.K."/>
            <person name="Kogle M.E."/>
            <person name="Clum A."/>
            <person name="Lipzen A."/>
            <person name="Salamov A."/>
            <person name="Ngan C.Y."/>
            <person name="Daum C."/>
            <person name="Chiniquy J."/>
            <person name="Barry K."/>
            <person name="LaButti K."/>
            <person name="Haridas S."/>
            <person name="Simmons B.A."/>
            <person name="Magnuson J.K."/>
            <person name="Mortensen U.H."/>
            <person name="Larsen T.O."/>
            <person name="Grigoriev I.V."/>
            <person name="Baker S.E."/>
            <person name="Andersen M.R."/>
        </authorList>
    </citation>
    <scope>NUCLEOTIDE SEQUENCE [LARGE SCALE GENOMIC DNA]</scope>
    <source>
        <strain evidence="8">IBT 16806</strain>
    </source>
</reference>
<evidence type="ECO:0000256" key="4">
    <source>
        <dbReference type="ARBA" id="ARBA00022898"/>
    </source>
</evidence>
<dbReference type="Proteomes" id="UP000234474">
    <property type="component" value="Unassembled WGS sequence"/>
</dbReference>
<name>A0A2I1C3U5_ASPN1</name>
<dbReference type="GO" id="GO:0005737">
    <property type="term" value="C:cytoplasm"/>
    <property type="evidence" value="ECO:0007669"/>
    <property type="project" value="TreeGrafter"/>
</dbReference>
<evidence type="ECO:0000256" key="1">
    <source>
        <dbReference type="ARBA" id="ARBA00001933"/>
    </source>
</evidence>
<dbReference type="InterPro" id="IPR000183">
    <property type="entry name" value="Orn/DAP/Arg_de-COase"/>
</dbReference>
<dbReference type="InterPro" id="IPR029066">
    <property type="entry name" value="PLP-binding_barrel"/>
</dbReference>
<dbReference type="STRING" id="1392255.A0A2I1C3U5"/>
<evidence type="ECO:0000313" key="7">
    <source>
        <dbReference type="EMBL" id="PKX92310.1"/>
    </source>
</evidence>
<dbReference type="EMBL" id="MSZS01000005">
    <property type="protein sequence ID" value="PKX92310.1"/>
    <property type="molecule type" value="Genomic_DNA"/>
</dbReference>
<comment type="similarity">
    <text evidence="2">Belongs to the Orn/Lys/Arg decarboxylase class-II family.</text>
</comment>
<keyword evidence="8" id="KW-1185">Reference proteome</keyword>
<dbReference type="PANTHER" id="PTHR11482:SF6">
    <property type="entry name" value="ORNITHINE DECARBOXYLASE 1-RELATED"/>
    <property type="match status" value="1"/>
</dbReference>
<dbReference type="RefSeq" id="XP_024680905.1">
    <property type="nucleotide sequence ID" value="XM_024831927.1"/>
</dbReference>
<keyword evidence="4" id="KW-0663">Pyridoxal phosphate</keyword>
<comment type="caution">
    <text evidence="7">The sequence shown here is derived from an EMBL/GenBank/DDBJ whole genome shotgun (WGS) entry which is preliminary data.</text>
</comment>
<protein>
    <submittedName>
        <fullName evidence="7">Ornithine decarboxylase</fullName>
    </submittedName>
</protein>
<feature type="domain" description="Orn/DAP/Arg decarboxylase 2 N-terminal" evidence="6">
    <location>
        <begin position="96"/>
        <end position="264"/>
    </location>
</feature>
<keyword evidence="5" id="KW-0456">Lyase</keyword>
<evidence type="ECO:0000313" key="8">
    <source>
        <dbReference type="Proteomes" id="UP000234474"/>
    </source>
</evidence>
<organism evidence="7 8">
    <name type="scientific">Aspergillus novofumigatus (strain IBT 16806)</name>
    <dbReference type="NCBI Taxonomy" id="1392255"/>
    <lineage>
        <taxon>Eukaryota</taxon>
        <taxon>Fungi</taxon>
        <taxon>Dikarya</taxon>
        <taxon>Ascomycota</taxon>
        <taxon>Pezizomycotina</taxon>
        <taxon>Eurotiomycetes</taxon>
        <taxon>Eurotiomycetidae</taxon>
        <taxon>Eurotiales</taxon>
        <taxon>Aspergillaceae</taxon>
        <taxon>Aspergillus</taxon>
        <taxon>Aspergillus subgen. Fumigati</taxon>
    </lineage>
</organism>
<dbReference type="PANTHER" id="PTHR11482">
    <property type="entry name" value="ARGININE/DIAMINOPIMELATE/ORNITHINE DECARBOXYLASE"/>
    <property type="match status" value="1"/>
</dbReference>
<dbReference type="OMA" id="CVARETT"/>
<gene>
    <name evidence="7" type="ORF">P174DRAFT_512937</name>
</gene>